<feature type="transmembrane region" description="Helical" evidence="1">
    <location>
        <begin position="20"/>
        <end position="42"/>
    </location>
</feature>
<dbReference type="InterPro" id="IPR045584">
    <property type="entry name" value="Pilin-like"/>
</dbReference>
<evidence type="ECO:0000313" key="3">
    <source>
        <dbReference type="Proteomes" id="UP000266568"/>
    </source>
</evidence>
<dbReference type="SUPFAM" id="SSF54523">
    <property type="entry name" value="Pili subunits"/>
    <property type="match status" value="1"/>
</dbReference>
<gene>
    <name evidence="2" type="ORF">DFR49_0503</name>
</gene>
<proteinExistence type="predicted"/>
<name>A0A397PIK8_9SPHN</name>
<keyword evidence="1" id="KW-0812">Transmembrane</keyword>
<dbReference type="RefSeq" id="WP_004211605.1">
    <property type="nucleotide sequence ID" value="NZ_QXDC01000002.1"/>
</dbReference>
<evidence type="ECO:0000256" key="1">
    <source>
        <dbReference type="SAM" id="Phobius"/>
    </source>
</evidence>
<evidence type="ECO:0000313" key="2">
    <source>
        <dbReference type="EMBL" id="RIA45974.1"/>
    </source>
</evidence>
<protein>
    <submittedName>
        <fullName evidence="2">General secretion pathway protein J</fullName>
    </submittedName>
</protein>
<keyword evidence="1" id="KW-0472">Membrane</keyword>
<dbReference type="NCBIfam" id="TIGR02532">
    <property type="entry name" value="IV_pilin_GFxxxE"/>
    <property type="match status" value="1"/>
</dbReference>
<keyword evidence="1" id="KW-1133">Transmembrane helix</keyword>
<dbReference type="InterPro" id="IPR012902">
    <property type="entry name" value="N_methyl_site"/>
</dbReference>
<dbReference type="Pfam" id="PF07963">
    <property type="entry name" value="N_methyl"/>
    <property type="match status" value="1"/>
</dbReference>
<keyword evidence="3" id="KW-1185">Reference proteome</keyword>
<dbReference type="AlphaFoldDB" id="A0A397PIK8"/>
<reference evidence="2 3" key="1">
    <citation type="submission" date="2018-08" db="EMBL/GenBank/DDBJ databases">
        <title>Genomic Encyclopedia of Type Strains, Phase IV (KMG-IV): sequencing the most valuable type-strain genomes for metagenomic binning, comparative biology and taxonomic classification.</title>
        <authorList>
            <person name="Goeker M."/>
        </authorList>
    </citation>
    <scope>NUCLEOTIDE SEQUENCE [LARGE SCALE GENOMIC DNA]</scope>
    <source>
        <strain evidence="2 3">DSM 25527</strain>
    </source>
</reference>
<sequence length="230" mass="25596">MAEWRYIDDHQFEREGGFTLIELLVSLALMGLAATLLLQGLTTAGILAGRSRATINAVDEVVAAQNLLRSAVERLRPITRSDSAIPIVELRGTGGVLTFVGPPFDREGADALQRFRLTRTANGDLVLYSAHSRKMGIDRSGTDLVGWTPNRLLTGVRNLSISYLGPPEPGAPRAWQDRWWDRSTTPELIRVRVVFAETDRRIWPDLVIRPRSTSYGTCRNDPVTGKCEER</sequence>
<dbReference type="Proteomes" id="UP000266568">
    <property type="component" value="Unassembled WGS sequence"/>
</dbReference>
<accession>A0A397PIK8</accession>
<organism evidence="2 3">
    <name type="scientific">Hephaestia caeni</name>
    <dbReference type="NCBI Taxonomy" id="645617"/>
    <lineage>
        <taxon>Bacteria</taxon>
        <taxon>Pseudomonadati</taxon>
        <taxon>Pseudomonadota</taxon>
        <taxon>Alphaproteobacteria</taxon>
        <taxon>Sphingomonadales</taxon>
        <taxon>Sphingomonadaceae</taxon>
        <taxon>Hephaestia</taxon>
    </lineage>
</organism>
<dbReference type="EMBL" id="QXDC01000002">
    <property type="protein sequence ID" value="RIA45974.1"/>
    <property type="molecule type" value="Genomic_DNA"/>
</dbReference>
<comment type="caution">
    <text evidence="2">The sequence shown here is derived from an EMBL/GenBank/DDBJ whole genome shotgun (WGS) entry which is preliminary data.</text>
</comment>
<dbReference type="OrthoDB" id="8220660at2"/>
<dbReference type="PROSITE" id="PS00409">
    <property type="entry name" value="PROKAR_NTER_METHYL"/>
    <property type="match status" value="1"/>
</dbReference>